<organism evidence="2 3">
    <name type="scientific">Hibiscus syriacus</name>
    <name type="common">Rose of Sharon</name>
    <dbReference type="NCBI Taxonomy" id="106335"/>
    <lineage>
        <taxon>Eukaryota</taxon>
        <taxon>Viridiplantae</taxon>
        <taxon>Streptophyta</taxon>
        <taxon>Embryophyta</taxon>
        <taxon>Tracheophyta</taxon>
        <taxon>Spermatophyta</taxon>
        <taxon>Magnoliopsida</taxon>
        <taxon>eudicotyledons</taxon>
        <taxon>Gunneridae</taxon>
        <taxon>Pentapetalae</taxon>
        <taxon>rosids</taxon>
        <taxon>malvids</taxon>
        <taxon>Malvales</taxon>
        <taxon>Malvaceae</taxon>
        <taxon>Malvoideae</taxon>
        <taxon>Hibiscus</taxon>
    </lineage>
</organism>
<evidence type="ECO:0000256" key="1">
    <source>
        <dbReference type="SAM" id="MobiDB-lite"/>
    </source>
</evidence>
<accession>A0A6A2WBA0</accession>
<keyword evidence="3" id="KW-1185">Reference proteome</keyword>
<evidence type="ECO:0000313" key="2">
    <source>
        <dbReference type="EMBL" id="KAE8655252.1"/>
    </source>
</evidence>
<feature type="region of interest" description="Disordered" evidence="1">
    <location>
        <begin position="1"/>
        <end position="39"/>
    </location>
</feature>
<evidence type="ECO:0000313" key="3">
    <source>
        <dbReference type="Proteomes" id="UP000436088"/>
    </source>
</evidence>
<gene>
    <name evidence="2" type="ORF">F3Y22_tig00117034pilonHSYRG01594</name>
</gene>
<proteinExistence type="predicted"/>
<dbReference type="AlphaFoldDB" id="A0A6A2WBA0"/>
<name>A0A6A2WBA0_HIBSY</name>
<dbReference type="EMBL" id="VEPZ02001782">
    <property type="protein sequence ID" value="KAE8655252.1"/>
    <property type="molecule type" value="Genomic_DNA"/>
</dbReference>
<reference evidence="2" key="1">
    <citation type="submission" date="2019-09" db="EMBL/GenBank/DDBJ databases">
        <title>Draft genome information of white flower Hibiscus syriacus.</title>
        <authorList>
            <person name="Kim Y.-M."/>
        </authorList>
    </citation>
    <scope>NUCLEOTIDE SEQUENCE [LARGE SCALE GENOMIC DNA]</scope>
    <source>
        <strain evidence="2">YM2019G1</strain>
    </source>
</reference>
<comment type="caution">
    <text evidence="2">The sequence shown here is derived from an EMBL/GenBank/DDBJ whole genome shotgun (WGS) entry which is preliminary data.</text>
</comment>
<protein>
    <submittedName>
        <fullName evidence="2">Uncharacterized protein</fullName>
    </submittedName>
</protein>
<dbReference type="Proteomes" id="UP000436088">
    <property type="component" value="Unassembled WGS sequence"/>
</dbReference>
<sequence length="135" mass="15412">MKRPSVSEQEQPKESKRSKKKSDDEGFNSTDVVEEEVKKAEEDEKKQFFQRLFSDDGEIVVLKGGAKMVRIRSFLNPMNNKYLNCPKRFGVDIKSSKSSASLFDKKSGVGSLEDEILKHGLHMDGEEKRAALWEK</sequence>